<protein>
    <recommendedName>
        <fullName evidence="1">DUF1214 domain-containing protein</fullName>
    </recommendedName>
</protein>
<dbReference type="PANTHER" id="PTHR36509">
    <property type="entry name" value="BLL3101 PROTEIN"/>
    <property type="match status" value="1"/>
</dbReference>
<dbReference type="InterPro" id="IPR012038">
    <property type="entry name" value="UCP009471"/>
</dbReference>
<reference evidence="2 3" key="1">
    <citation type="submission" date="2020-08" db="EMBL/GenBank/DDBJ databases">
        <title>Genomic Encyclopedia of Type Strains, Phase IV (KMG-IV): sequencing the most valuable type-strain genomes for metagenomic binning, comparative biology and taxonomic classification.</title>
        <authorList>
            <person name="Goeker M."/>
        </authorList>
    </citation>
    <scope>NUCLEOTIDE SEQUENCE [LARGE SCALE GENOMIC DNA]</scope>
    <source>
        <strain evidence="2 3">DSM 25966</strain>
    </source>
</reference>
<dbReference type="Gene3D" id="2.60.120.600">
    <property type="entry name" value="Domain of unknown function DUF1214, C-terminal domain"/>
    <property type="match status" value="1"/>
</dbReference>
<dbReference type="PANTHER" id="PTHR36509:SF2">
    <property type="entry name" value="BLL3101 PROTEIN"/>
    <property type="match status" value="1"/>
</dbReference>
<evidence type="ECO:0000259" key="1">
    <source>
        <dbReference type="Pfam" id="PF06742"/>
    </source>
</evidence>
<comment type="caution">
    <text evidence="2">The sequence shown here is derived from an EMBL/GenBank/DDBJ whole genome shotgun (WGS) entry which is preliminary data.</text>
</comment>
<accession>A0A840AM88</accession>
<dbReference type="Proteomes" id="UP000553963">
    <property type="component" value="Unassembled WGS sequence"/>
</dbReference>
<sequence>MRLLIDLAIAIAVAALVGFGSAVLVLDRDSLFGAVSRGPWTAWPDSGSPDADPYSKAILARSGEVPLGAGEGIAFLSDHDSTGSRLSGRCNYEVSGQTPPARLWTLTAYDGDGQLMRNPIGRTEFASREILRREDGSFAITLSPDVVPGNWLPVDRDANLRLVLRLYDTPLTSSGVGDAVLPAIMRGSCR</sequence>
<proteinExistence type="predicted"/>
<dbReference type="AlphaFoldDB" id="A0A840AM88"/>
<evidence type="ECO:0000313" key="3">
    <source>
        <dbReference type="Proteomes" id="UP000553963"/>
    </source>
</evidence>
<dbReference type="SUPFAM" id="SSF160935">
    <property type="entry name" value="VPA0735-like"/>
    <property type="match status" value="1"/>
</dbReference>
<dbReference type="InterPro" id="IPR010621">
    <property type="entry name" value="DUF1214"/>
</dbReference>
<feature type="domain" description="DUF1214" evidence="1">
    <location>
        <begin position="72"/>
        <end position="169"/>
    </location>
</feature>
<dbReference type="InterPro" id="IPR037049">
    <property type="entry name" value="DUF1214_C_sf"/>
</dbReference>
<dbReference type="EMBL" id="JACIDS010000002">
    <property type="protein sequence ID" value="MBB3930712.1"/>
    <property type="molecule type" value="Genomic_DNA"/>
</dbReference>
<keyword evidence="3" id="KW-1185">Reference proteome</keyword>
<evidence type="ECO:0000313" key="2">
    <source>
        <dbReference type="EMBL" id="MBB3930712.1"/>
    </source>
</evidence>
<name>A0A840AM88_9HYPH</name>
<organism evidence="2 3">
    <name type="scientific">Kaistia hirudinis</name>
    <dbReference type="NCBI Taxonomy" id="1293440"/>
    <lineage>
        <taxon>Bacteria</taxon>
        <taxon>Pseudomonadati</taxon>
        <taxon>Pseudomonadota</taxon>
        <taxon>Alphaproteobacteria</taxon>
        <taxon>Hyphomicrobiales</taxon>
        <taxon>Kaistiaceae</taxon>
        <taxon>Kaistia</taxon>
    </lineage>
</organism>
<dbReference type="Pfam" id="PF06742">
    <property type="entry name" value="DUF1214"/>
    <property type="match status" value="1"/>
</dbReference>
<dbReference type="PIRSF" id="PIRSF009471">
    <property type="entry name" value="UCP009471"/>
    <property type="match status" value="1"/>
</dbReference>
<dbReference type="RefSeq" id="WP_183398343.1">
    <property type="nucleotide sequence ID" value="NZ_JACIDS010000002.1"/>
</dbReference>
<gene>
    <name evidence="2" type="ORF">GGR25_001751</name>
</gene>